<dbReference type="EnsemblMetazoa" id="XM_050662687.1">
    <property type="protein sequence ID" value="XP_050518644.1"/>
    <property type="gene ID" value="LOC126892869"/>
</dbReference>
<evidence type="ECO:0000256" key="3">
    <source>
        <dbReference type="ARBA" id="ARBA00022692"/>
    </source>
</evidence>
<keyword evidence="2" id="KW-1003">Cell membrane</keyword>
<accession>A0ABM5L885</accession>
<reference evidence="9" key="1">
    <citation type="submission" date="2025-05" db="UniProtKB">
        <authorList>
            <consortium name="EnsemblMetazoa"/>
        </authorList>
    </citation>
    <scope>IDENTIFICATION</scope>
</reference>
<dbReference type="Pfam" id="PF08395">
    <property type="entry name" value="7tm_7"/>
    <property type="match status" value="1"/>
</dbReference>
<keyword evidence="3 8" id="KW-0812">Transmembrane</keyword>
<comment type="subcellular location">
    <subcellularLocation>
        <location evidence="1">Cell membrane</location>
        <topology evidence="1">Multi-pass membrane protein</topology>
    </subcellularLocation>
</comment>
<dbReference type="Proteomes" id="UP001652700">
    <property type="component" value="Unplaced"/>
</dbReference>
<feature type="transmembrane region" description="Helical" evidence="8">
    <location>
        <begin position="20"/>
        <end position="44"/>
    </location>
</feature>
<keyword evidence="5 8" id="KW-0472">Membrane</keyword>
<evidence type="ECO:0000256" key="7">
    <source>
        <dbReference type="ARBA" id="ARBA00023224"/>
    </source>
</evidence>
<evidence type="ECO:0000256" key="1">
    <source>
        <dbReference type="ARBA" id="ARBA00004651"/>
    </source>
</evidence>
<keyword evidence="6" id="KW-0675">Receptor</keyword>
<sequence>MSWKLLRQFNAVFGWPIFLFLWRTSIYMVNNIIVHLTILIFLAMSCESVERIGKEIVNTCYQLREKEQDVEMKQQLLDLAIYTEQWKPTFSAAGFFDFNQRCLNVIFSSLINYLVIILQFDITIKQNAH</sequence>
<proteinExistence type="predicted"/>
<organism evidence="9 10">
    <name type="scientific">Diabrotica virgifera virgifera</name>
    <name type="common">western corn rootworm</name>
    <dbReference type="NCBI Taxonomy" id="50390"/>
    <lineage>
        <taxon>Eukaryota</taxon>
        <taxon>Metazoa</taxon>
        <taxon>Ecdysozoa</taxon>
        <taxon>Arthropoda</taxon>
        <taxon>Hexapoda</taxon>
        <taxon>Insecta</taxon>
        <taxon>Pterygota</taxon>
        <taxon>Neoptera</taxon>
        <taxon>Endopterygota</taxon>
        <taxon>Coleoptera</taxon>
        <taxon>Polyphaga</taxon>
        <taxon>Cucujiformia</taxon>
        <taxon>Chrysomeloidea</taxon>
        <taxon>Chrysomelidae</taxon>
        <taxon>Galerucinae</taxon>
        <taxon>Diabroticina</taxon>
        <taxon>Diabroticites</taxon>
        <taxon>Diabrotica</taxon>
    </lineage>
</organism>
<keyword evidence="7" id="KW-0807">Transducer</keyword>
<name>A0ABM5L885_DIAVI</name>
<keyword evidence="10" id="KW-1185">Reference proteome</keyword>
<evidence type="ECO:0000256" key="5">
    <source>
        <dbReference type="ARBA" id="ARBA00023136"/>
    </source>
</evidence>
<evidence type="ECO:0000313" key="9">
    <source>
        <dbReference type="EnsemblMetazoa" id="XP_050518644.1"/>
    </source>
</evidence>
<evidence type="ECO:0000256" key="8">
    <source>
        <dbReference type="SAM" id="Phobius"/>
    </source>
</evidence>
<keyword evidence="4 8" id="KW-1133">Transmembrane helix</keyword>
<dbReference type="PANTHER" id="PTHR21143">
    <property type="entry name" value="INVERTEBRATE GUSTATORY RECEPTOR"/>
    <property type="match status" value="1"/>
</dbReference>
<dbReference type="GeneID" id="126892869"/>
<dbReference type="PANTHER" id="PTHR21143:SF104">
    <property type="entry name" value="GUSTATORY RECEPTOR 8A-RELATED"/>
    <property type="match status" value="1"/>
</dbReference>
<dbReference type="RefSeq" id="XP_050518644.1">
    <property type="nucleotide sequence ID" value="XM_050662687.1"/>
</dbReference>
<protein>
    <submittedName>
        <fullName evidence="9">Uncharacterized protein</fullName>
    </submittedName>
</protein>
<evidence type="ECO:0000256" key="2">
    <source>
        <dbReference type="ARBA" id="ARBA00022475"/>
    </source>
</evidence>
<evidence type="ECO:0000256" key="6">
    <source>
        <dbReference type="ARBA" id="ARBA00023170"/>
    </source>
</evidence>
<dbReference type="InterPro" id="IPR013604">
    <property type="entry name" value="7TM_chemorcpt"/>
</dbReference>
<evidence type="ECO:0000256" key="4">
    <source>
        <dbReference type="ARBA" id="ARBA00022989"/>
    </source>
</evidence>
<evidence type="ECO:0000313" key="10">
    <source>
        <dbReference type="Proteomes" id="UP001652700"/>
    </source>
</evidence>